<dbReference type="SMART" id="SM00220">
    <property type="entry name" value="S_TKc"/>
    <property type="match status" value="1"/>
</dbReference>
<evidence type="ECO:0000256" key="5">
    <source>
        <dbReference type="ARBA" id="ARBA00022840"/>
    </source>
</evidence>
<name>A0A8H5HS46_9AGAR</name>
<dbReference type="Gene3D" id="2.60.200.20">
    <property type="match status" value="1"/>
</dbReference>
<evidence type="ECO:0000256" key="2">
    <source>
        <dbReference type="ARBA" id="ARBA00022679"/>
    </source>
</evidence>
<dbReference type="FunFam" id="1.10.510.10:FF:000571">
    <property type="entry name" value="Maternal embryonic leucine zipper kinase"/>
    <property type="match status" value="1"/>
</dbReference>
<evidence type="ECO:0000256" key="3">
    <source>
        <dbReference type="ARBA" id="ARBA00022741"/>
    </source>
</evidence>
<dbReference type="GO" id="GO:0004674">
    <property type="term" value="F:protein serine/threonine kinase activity"/>
    <property type="evidence" value="ECO:0007669"/>
    <property type="project" value="UniProtKB-KW"/>
</dbReference>
<feature type="domain" description="Protein kinase" evidence="8">
    <location>
        <begin position="142"/>
        <end position="448"/>
    </location>
</feature>
<gene>
    <name evidence="9" type="ORF">D9757_004578</name>
</gene>
<reference evidence="9 10" key="1">
    <citation type="journal article" date="2020" name="ISME J.">
        <title>Uncovering the hidden diversity of litter-decomposition mechanisms in mushroom-forming fungi.</title>
        <authorList>
            <person name="Floudas D."/>
            <person name="Bentzer J."/>
            <person name="Ahren D."/>
            <person name="Johansson T."/>
            <person name="Persson P."/>
            <person name="Tunlid A."/>
        </authorList>
    </citation>
    <scope>NUCLEOTIDE SEQUENCE [LARGE SCALE GENOMIC DNA]</scope>
    <source>
        <strain evidence="9 10">CBS 406.79</strain>
    </source>
</reference>
<keyword evidence="4" id="KW-0418">Kinase</keyword>
<organism evidence="9 10">
    <name type="scientific">Collybiopsis confluens</name>
    <dbReference type="NCBI Taxonomy" id="2823264"/>
    <lineage>
        <taxon>Eukaryota</taxon>
        <taxon>Fungi</taxon>
        <taxon>Dikarya</taxon>
        <taxon>Basidiomycota</taxon>
        <taxon>Agaricomycotina</taxon>
        <taxon>Agaricomycetes</taxon>
        <taxon>Agaricomycetidae</taxon>
        <taxon>Agaricales</taxon>
        <taxon>Marasmiineae</taxon>
        <taxon>Omphalotaceae</taxon>
        <taxon>Collybiopsis</taxon>
    </lineage>
</organism>
<dbReference type="InterPro" id="IPR017441">
    <property type="entry name" value="Protein_kinase_ATP_BS"/>
</dbReference>
<dbReference type="Proteomes" id="UP000518752">
    <property type="component" value="Unassembled WGS sequence"/>
</dbReference>
<dbReference type="Gene3D" id="1.10.510.10">
    <property type="entry name" value="Transferase(Phosphotransferase) domain 1"/>
    <property type="match status" value="1"/>
</dbReference>
<evidence type="ECO:0000259" key="8">
    <source>
        <dbReference type="PROSITE" id="PS50011"/>
    </source>
</evidence>
<dbReference type="OrthoDB" id="40902at2759"/>
<dbReference type="EMBL" id="JAACJN010000029">
    <property type="protein sequence ID" value="KAF5388497.1"/>
    <property type="molecule type" value="Genomic_DNA"/>
</dbReference>
<dbReference type="GO" id="GO:0005524">
    <property type="term" value="F:ATP binding"/>
    <property type="evidence" value="ECO:0007669"/>
    <property type="project" value="UniProtKB-UniRule"/>
</dbReference>
<dbReference type="SUPFAM" id="SSF56112">
    <property type="entry name" value="Protein kinase-like (PK-like)"/>
    <property type="match status" value="1"/>
</dbReference>
<evidence type="ECO:0000313" key="9">
    <source>
        <dbReference type="EMBL" id="KAF5388497.1"/>
    </source>
</evidence>
<dbReference type="AlphaFoldDB" id="A0A8H5HS46"/>
<dbReference type="PROSITE" id="PS50011">
    <property type="entry name" value="PROTEIN_KINASE_DOM"/>
    <property type="match status" value="1"/>
</dbReference>
<evidence type="ECO:0000256" key="1">
    <source>
        <dbReference type="ARBA" id="ARBA00022527"/>
    </source>
</evidence>
<dbReference type="InterPro" id="IPR008984">
    <property type="entry name" value="SMAD_FHA_dom_sf"/>
</dbReference>
<dbReference type="SUPFAM" id="SSF49879">
    <property type="entry name" value="SMAD/FHA domain"/>
    <property type="match status" value="1"/>
</dbReference>
<comment type="caution">
    <text evidence="9">The sequence shown here is derived from an EMBL/GenBank/DDBJ whole genome shotgun (WGS) entry which is preliminary data.</text>
</comment>
<evidence type="ECO:0000256" key="7">
    <source>
        <dbReference type="RuleBase" id="RU000304"/>
    </source>
</evidence>
<feature type="binding site" evidence="6">
    <location>
        <position position="173"/>
    </location>
    <ligand>
        <name>ATP</name>
        <dbReference type="ChEBI" id="CHEBI:30616"/>
    </ligand>
</feature>
<accession>A0A8H5HS46</accession>
<evidence type="ECO:0000256" key="4">
    <source>
        <dbReference type="ARBA" id="ARBA00022777"/>
    </source>
</evidence>
<keyword evidence="1 7" id="KW-0723">Serine/threonine-protein kinase</keyword>
<proteinExistence type="inferred from homology"/>
<dbReference type="PANTHER" id="PTHR24349">
    <property type="entry name" value="SERINE/THREONINE-PROTEIN KINASE"/>
    <property type="match status" value="1"/>
</dbReference>
<comment type="similarity">
    <text evidence="7">Belongs to the protein kinase superfamily.</text>
</comment>
<sequence length="482" mass="54523">MASTSISLYRHSQSISKRPSRTLYPRDPADVCAKLTTVDNGRNAYLNWAKSGAVVPLTRLRIPLFPACIVASLLRPIQDISKNGVILNGRRIKNASVILMDGDSLRIPDSLTFKCTHYWKSKEQASVFDPKHPVQKNVGRFILTSQCLGSGSFATVHLAWAMGEKGWHHVACKSIKRKKESDLKQVMKEVRILMKLQHPNINRIYTTEENSSNFIHIFLELCTGGDLFTYINSYAEQNRRMGEDEAKYIMYQLLKGLEYLHRKMISHRDLKPENILLHAPGAYPRIEIADFGLARPKSWQETFNVCGTVSYLPPEGILALDQKHLKYVGMPSDCWSAGIILYIMLSNALIGILRGSHPFDNEARPQSYSGDWLSHIDEGSQLSQAQPLVQIISGSELRLKERIVVGEVNFDWPHWHCLSKAKDLITSLLLRDASERATVFTALQSLWIKVDLDALRGAYQSRIVAPLSSEDRQCYSFALELL</sequence>
<keyword evidence="5 6" id="KW-0067">ATP-binding</keyword>
<dbReference type="InterPro" id="IPR008271">
    <property type="entry name" value="Ser/Thr_kinase_AS"/>
</dbReference>
<dbReference type="Pfam" id="PF00069">
    <property type="entry name" value="Pkinase"/>
    <property type="match status" value="1"/>
</dbReference>
<dbReference type="PROSITE" id="PS00108">
    <property type="entry name" value="PROTEIN_KINASE_ST"/>
    <property type="match status" value="1"/>
</dbReference>
<keyword evidence="10" id="KW-1185">Reference proteome</keyword>
<keyword evidence="3 6" id="KW-0547">Nucleotide-binding</keyword>
<dbReference type="PROSITE" id="PS00107">
    <property type="entry name" value="PROTEIN_KINASE_ATP"/>
    <property type="match status" value="1"/>
</dbReference>
<keyword evidence="2" id="KW-0808">Transferase</keyword>
<dbReference type="InterPro" id="IPR000719">
    <property type="entry name" value="Prot_kinase_dom"/>
</dbReference>
<dbReference type="InterPro" id="IPR011009">
    <property type="entry name" value="Kinase-like_dom_sf"/>
</dbReference>
<protein>
    <recommendedName>
        <fullName evidence="8">Protein kinase domain-containing protein</fullName>
    </recommendedName>
</protein>
<evidence type="ECO:0000313" key="10">
    <source>
        <dbReference type="Proteomes" id="UP000518752"/>
    </source>
</evidence>
<dbReference type="InterPro" id="IPR050205">
    <property type="entry name" value="CDPK_Ser/Thr_kinases"/>
</dbReference>
<evidence type="ECO:0000256" key="6">
    <source>
        <dbReference type="PROSITE-ProRule" id="PRU10141"/>
    </source>
</evidence>